<evidence type="ECO:0000313" key="1">
    <source>
        <dbReference type="EMBL" id="CAG8465762.1"/>
    </source>
</evidence>
<reference evidence="1" key="1">
    <citation type="submission" date="2021-06" db="EMBL/GenBank/DDBJ databases">
        <authorList>
            <person name="Kallberg Y."/>
            <person name="Tangrot J."/>
            <person name="Rosling A."/>
        </authorList>
    </citation>
    <scope>NUCLEOTIDE SEQUENCE</scope>
    <source>
        <strain evidence="1">MA461A</strain>
    </source>
</reference>
<evidence type="ECO:0000313" key="2">
    <source>
        <dbReference type="Proteomes" id="UP000789920"/>
    </source>
</evidence>
<gene>
    <name evidence="1" type="ORF">RPERSI_LOCUS353</name>
</gene>
<accession>A0ACA9KCH5</accession>
<keyword evidence="2" id="KW-1185">Reference proteome</keyword>
<dbReference type="EMBL" id="CAJVQC010000262">
    <property type="protein sequence ID" value="CAG8465762.1"/>
    <property type="molecule type" value="Genomic_DNA"/>
</dbReference>
<protein>
    <submittedName>
        <fullName evidence="1">24118_t:CDS:1</fullName>
    </submittedName>
</protein>
<sequence>MNNNPGILNKSRNQASYLEILEGESLFLSAKRPICSKPIINILILKKRQTEEKTVNLIDLEEAGGIKNIDIKMEEVHQDHKDQEVQDPIVQNQEKDKLAEPLEVNKEESLKVNKKRR</sequence>
<proteinExistence type="predicted"/>
<dbReference type="Proteomes" id="UP000789920">
    <property type="component" value="Unassembled WGS sequence"/>
</dbReference>
<organism evidence="1 2">
    <name type="scientific">Racocetra persica</name>
    <dbReference type="NCBI Taxonomy" id="160502"/>
    <lineage>
        <taxon>Eukaryota</taxon>
        <taxon>Fungi</taxon>
        <taxon>Fungi incertae sedis</taxon>
        <taxon>Mucoromycota</taxon>
        <taxon>Glomeromycotina</taxon>
        <taxon>Glomeromycetes</taxon>
        <taxon>Diversisporales</taxon>
        <taxon>Gigasporaceae</taxon>
        <taxon>Racocetra</taxon>
    </lineage>
</organism>
<name>A0ACA9KCH5_9GLOM</name>
<comment type="caution">
    <text evidence="1">The sequence shown here is derived from an EMBL/GenBank/DDBJ whole genome shotgun (WGS) entry which is preliminary data.</text>
</comment>